<gene>
    <name evidence="1" type="ORF">DSO57_1024326</name>
</gene>
<evidence type="ECO:0000313" key="1">
    <source>
        <dbReference type="EMBL" id="KAJ9080504.1"/>
    </source>
</evidence>
<comment type="caution">
    <text evidence="1">The sequence shown here is derived from an EMBL/GenBank/DDBJ whole genome shotgun (WGS) entry which is preliminary data.</text>
</comment>
<evidence type="ECO:0000313" key="2">
    <source>
        <dbReference type="Proteomes" id="UP001165960"/>
    </source>
</evidence>
<name>A0ACC2U116_9FUNG</name>
<keyword evidence="2" id="KW-1185">Reference proteome</keyword>
<dbReference type="Proteomes" id="UP001165960">
    <property type="component" value="Unassembled WGS sequence"/>
</dbReference>
<accession>A0ACC2U116</accession>
<dbReference type="EMBL" id="QTSX02001551">
    <property type="protein sequence ID" value="KAJ9080504.1"/>
    <property type="molecule type" value="Genomic_DNA"/>
</dbReference>
<proteinExistence type="predicted"/>
<sequence>MKLGLQIFIVILGALGLITNATLLLVLWRARTRMLRLNMQLVGPLAVVDFSQSLLIVIQTLVAMVITREEMLQSSWFCSCFGVPRLVLLCVSIILLSAIAMDRYYLVVHENGINCWLGWIAVAVVSGSITGLVLASHIIYGSQVDRSLGYCRSKDTEILAKAVRCTSSTIVALGLVIVVFCYIGVYRRCRANLSFLKTLSTRYTLLLAAYVICWLPKSMTSTYSLFASPDSLPEILRIIGPLGLILLLSVNPCLVIGFQANLRSKLPSFSSNRHSSTDQEYPSQVSLRRISIQPSTE</sequence>
<organism evidence="1 2">
    <name type="scientific">Entomophthora muscae</name>
    <dbReference type="NCBI Taxonomy" id="34485"/>
    <lineage>
        <taxon>Eukaryota</taxon>
        <taxon>Fungi</taxon>
        <taxon>Fungi incertae sedis</taxon>
        <taxon>Zoopagomycota</taxon>
        <taxon>Entomophthoromycotina</taxon>
        <taxon>Entomophthoromycetes</taxon>
        <taxon>Entomophthorales</taxon>
        <taxon>Entomophthoraceae</taxon>
        <taxon>Entomophthora</taxon>
    </lineage>
</organism>
<reference evidence="1" key="1">
    <citation type="submission" date="2022-04" db="EMBL/GenBank/DDBJ databases">
        <title>Genome of the entomopathogenic fungus Entomophthora muscae.</title>
        <authorList>
            <person name="Elya C."/>
            <person name="Lovett B.R."/>
            <person name="Lee E."/>
            <person name="Macias A.M."/>
            <person name="Hajek A.E."/>
            <person name="De Bivort B.L."/>
            <person name="Kasson M.T."/>
            <person name="De Fine Licht H.H."/>
            <person name="Stajich J.E."/>
        </authorList>
    </citation>
    <scope>NUCLEOTIDE SEQUENCE</scope>
    <source>
        <strain evidence="1">Berkeley</strain>
    </source>
</reference>
<protein>
    <submittedName>
        <fullName evidence="1">Uncharacterized protein</fullName>
    </submittedName>
</protein>